<feature type="domain" description="OmpR/PhoB-type" evidence="5">
    <location>
        <begin position="126"/>
        <end position="221"/>
    </location>
</feature>
<dbReference type="GO" id="GO:0006355">
    <property type="term" value="P:regulation of DNA-templated transcription"/>
    <property type="evidence" value="ECO:0007669"/>
    <property type="project" value="InterPro"/>
</dbReference>
<dbReference type="InterPro" id="IPR036388">
    <property type="entry name" value="WH-like_DNA-bd_sf"/>
</dbReference>
<dbReference type="CDD" id="cd00383">
    <property type="entry name" value="trans_reg_C"/>
    <property type="match status" value="1"/>
</dbReference>
<dbReference type="GO" id="GO:0000976">
    <property type="term" value="F:transcription cis-regulatory region binding"/>
    <property type="evidence" value="ECO:0007669"/>
    <property type="project" value="TreeGrafter"/>
</dbReference>
<name>A0A1C5K450_9ACTN</name>
<dbReference type="GO" id="GO:0032993">
    <property type="term" value="C:protein-DNA complex"/>
    <property type="evidence" value="ECO:0007669"/>
    <property type="project" value="TreeGrafter"/>
</dbReference>
<accession>A0A1C5K450</accession>
<dbReference type="PANTHER" id="PTHR48111">
    <property type="entry name" value="REGULATOR OF RPOS"/>
    <property type="match status" value="1"/>
</dbReference>
<dbReference type="SMART" id="SM00862">
    <property type="entry name" value="Trans_reg_C"/>
    <property type="match status" value="1"/>
</dbReference>
<protein>
    <submittedName>
        <fullName evidence="6">DNA-binding response regulator, OmpR family, contains REC and winged-helix (WHTH) domain</fullName>
    </submittedName>
</protein>
<dbReference type="EMBL" id="LT607754">
    <property type="protein sequence ID" value="SCG77106.1"/>
    <property type="molecule type" value="Genomic_DNA"/>
</dbReference>
<dbReference type="Proteomes" id="UP000198221">
    <property type="component" value="Chromosome I"/>
</dbReference>
<evidence type="ECO:0000256" key="3">
    <source>
        <dbReference type="PROSITE-ProRule" id="PRU01091"/>
    </source>
</evidence>
<feature type="DNA-binding region" description="OmpR/PhoB-type" evidence="3">
    <location>
        <begin position="126"/>
        <end position="221"/>
    </location>
</feature>
<dbReference type="RefSeq" id="WP_089015387.1">
    <property type="nucleotide sequence ID" value="NZ_LT607754.1"/>
</dbReference>
<dbReference type="InterPro" id="IPR016032">
    <property type="entry name" value="Sig_transdc_resp-reg_C-effctor"/>
</dbReference>
<sequence>MGLVLVVEDDDRIARLVSRALRDDGHVVERAGTGRDGLDTALATEFDLVMLDLMLPGISGVEILHRLVGSRPDQRVFILSAVPEIGTRVACLEAGAADFLVKPFAVAELVARVRARMRAPAPGPAQRSLSVGPICLDLRLRRASVSGRQVELSLREFLLLQHLMERTGQACSRAELLADVWGLLFDPGSNVVDVYIRRLRTKLDTPERVETVRNVGYRFIAE</sequence>
<reference evidence="7" key="1">
    <citation type="submission" date="2016-06" db="EMBL/GenBank/DDBJ databases">
        <authorList>
            <person name="Varghese N."/>
            <person name="Submissions Spin"/>
        </authorList>
    </citation>
    <scope>NUCLEOTIDE SEQUENCE [LARGE SCALE GENOMIC DNA]</scope>
    <source>
        <strain evidence="7">DSM 43819</strain>
    </source>
</reference>
<dbReference type="PANTHER" id="PTHR48111:SF38">
    <property type="entry name" value="TWO-COMPONENT RESPONSE REGULATOR"/>
    <property type="match status" value="1"/>
</dbReference>
<dbReference type="Pfam" id="PF00072">
    <property type="entry name" value="Response_reg"/>
    <property type="match status" value="1"/>
</dbReference>
<dbReference type="InterPro" id="IPR001867">
    <property type="entry name" value="OmpR/PhoB-type_DNA-bd"/>
</dbReference>
<keyword evidence="2" id="KW-0597">Phosphoprotein</keyword>
<evidence type="ECO:0000259" key="5">
    <source>
        <dbReference type="PROSITE" id="PS51755"/>
    </source>
</evidence>
<keyword evidence="7" id="KW-1185">Reference proteome</keyword>
<dbReference type="OrthoDB" id="116118at2"/>
<evidence type="ECO:0000256" key="2">
    <source>
        <dbReference type="PROSITE-ProRule" id="PRU00169"/>
    </source>
</evidence>
<dbReference type="InterPro" id="IPR039420">
    <property type="entry name" value="WalR-like"/>
</dbReference>
<dbReference type="GO" id="GO:0005829">
    <property type="term" value="C:cytosol"/>
    <property type="evidence" value="ECO:0007669"/>
    <property type="project" value="TreeGrafter"/>
</dbReference>
<evidence type="ECO:0000313" key="7">
    <source>
        <dbReference type="Proteomes" id="UP000198221"/>
    </source>
</evidence>
<dbReference type="Pfam" id="PF00486">
    <property type="entry name" value="Trans_reg_C"/>
    <property type="match status" value="1"/>
</dbReference>
<evidence type="ECO:0000313" key="6">
    <source>
        <dbReference type="EMBL" id="SCG77106.1"/>
    </source>
</evidence>
<gene>
    <name evidence="6" type="ORF">GA0070613_6153</name>
</gene>
<dbReference type="PROSITE" id="PS50110">
    <property type="entry name" value="RESPONSE_REGULATORY"/>
    <property type="match status" value="1"/>
</dbReference>
<dbReference type="InterPro" id="IPR011006">
    <property type="entry name" value="CheY-like_superfamily"/>
</dbReference>
<evidence type="ECO:0000259" key="4">
    <source>
        <dbReference type="PROSITE" id="PS50110"/>
    </source>
</evidence>
<proteinExistence type="predicted"/>
<dbReference type="SMART" id="SM00448">
    <property type="entry name" value="REC"/>
    <property type="match status" value="1"/>
</dbReference>
<dbReference type="InterPro" id="IPR001789">
    <property type="entry name" value="Sig_transdc_resp-reg_receiver"/>
</dbReference>
<feature type="modified residue" description="4-aspartylphosphate" evidence="2">
    <location>
        <position position="52"/>
    </location>
</feature>
<feature type="domain" description="Response regulatory" evidence="4">
    <location>
        <begin position="3"/>
        <end position="117"/>
    </location>
</feature>
<organism evidence="6 7">
    <name type="scientific">Micromonospora inositola</name>
    <dbReference type="NCBI Taxonomy" id="47865"/>
    <lineage>
        <taxon>Bacteria</taxon>
        <taxon>Bacillati</taxon>
        <taxon>Actinomycetota</taxon>
        <taxon>Actinomycetes</taxon>
        <taxon>Micromonosporales</taxon>
        <taxon>Micromonosporaceae</taxon>
        <taxon>Micromonospora</taxon>
    </lineage>
</organism>
<dbReference type="AlphaFoldDB" id="A0A1C5K450"/>
<dbReference type="Gene3D" id="3.40.50.2300">
    <property type="match status" value="1"/>
</dbReference>
<dbReference type="SUPFAM" id="SSF52172">
    <property type="entry name" value="CheY-like"/>
    <property type="match status" value="1"/>
</dbReference>
<dbReference type="SUPFAM" id="SSF46894">
    <property type="entry name" value="C-terminal effector domain of the bipartite response regulators"/>
    <property type="match status" value="1"/>
</dbReference>
<dbReference type="GO" id="GO:0000156">
    <property type="term" value="F:phosphorelay response regulator activity"/>
    <property type="evidence" value="ECO:0007669"/>
    <property type="project" value="TreeGrafter"/>
</dbReference>
<keyword evidence="1 3" id="KW-0238">DNA-binding</keyword>
<evidence type="ECO:0000256" key="1">
    <source>
        <dbReference type="ARBA" id="ARBA00023125"/>
    </source>
</evidence>
<dbReference type="PROSITE" id="PS51755">
    <property type="entry name" value="OMPR_PHOB"/>
    <property type="match status" value="1"/>
</dbReference>
<dbReference type="Gene3D" id="1.10.10.10">
    <property type="entry name" value="Winged helix-like DNA-binding domain superfamily/Winged helix DNA-binding domain"/>
    <property type="match status" value="1"/>
</dbReference>